<reference evidence="2 3" key="1">
    <citation type="journal article" date="2023" name="Sci. Data">
        <title>Genome assembly of the Korean intertidal mud-creeper Batillaria attramentaria.</title>
        <authorList>
            <person name="Patra A.K."/>
            <person name="Ho P.T."/>
            <person name="Jun S."/>
            <person name="Lee S.J."/>
            <person name="Kim Y."/>
            <person name="Won Y.J."/>
        </authorList>
    </citation>
    <scope>NUCLEOTIDE SEQUENCE [LARGE SCALE GENOMIC DNA]</scope>
    <source>
        <strain evidence="2">Wonlab-2016</strain>
    </source>
</reference>
<evidence type="ECO:0000256" key="1">
    <source>
        <dbReference type="SAM" id="MobiDB-lite"/>
    </source>
</evidence>
<evidence type="ECO:0000313" key="3">
    <source>
        <dbReference type="Proteomes" id="UP001519460"/>
    </source>
</evidence>
<feature type="compositionally biased region" description="Polar residues" evidence="1">
    <location>
        <begin position="24"/>
        <end position="34"/>
    </location>
</feature>
<proteinExistence type="predicted"/>
<protein>
    <submittedName>
        <fullName evidence="2">Uncharacterized protein</fullName>
    </submittedName>
</protein>
<evidence type="ECO:0000313" key="2">
    <source>
        <dbReference type="EMBL" id="KAK7489562.1"/>
    </source>
</evidence>
<feature type="region of interest" description="Disordered" evidence="1">
    <location>
        <begin position="1"/>
        <end position="38"/>
    </location>
</feature>
<comment type="caution">
    <text evidence="2">The sequence shown here is derived from an EMBL/GenBank/DDBJ whole genome shotgun (WGS) entry which is preliminary data.</text>
</comment>
<name>A0ABD0KQU1_9CAEN</name>
<accession>A0ABD0KQU1</accession>
<keyword evidence="3" id="KW-1185">Reference proteome</keyword>
<dbReference type="AlphaFoldDB" id="A0ABD0KQU1"/>
<gene>
    <name evidence="2" type="ORF">BaRGS_00019196</name>
</gene>
<dbReference type="EMBL" id="JACVVK020000136">
    <property type="protein sequence ID" value="KAK7489562.1"/>
    <property type="molecule type" value="Genomic_DNA"/>
</dbReference>
<sequence length="82" mass="8642">MATLQAPRVVSVTPPRADAGRGNTRANSGPQINHQKCDQVSVERPLAGPLLAADRLFLMLPERQDIHGSLVKAGAALQGTCT</sequence>
<organism evidence="2 3">
    <name type="scientific">Batillaria attramentaria</name>
    <dbReference type="NCBI Taxonomy" id="370345"/>
    <lineage>
        <taxon>Eukaryota</taxon>
        <taxon>Metazoa</taxon>
        <taxon>Spiralia</taxon>
        <taxon>Lophotrochozoa</taxon>
        <taxon>Mollusca</taxon>
        <taxon>Gastropoda</taxon>
        <taxon>Caenogastropoda</taxon>
        <taxon>Sorbeoconcha</taxon>
        <taxon>Cerithioidea</taxon>
        <taxon>Batillariidae</taxon>
        <taxon>Batillaria</taxon>
    </lineage>
</organism>
<dbReference type="Proteomes" id="UP001519460">
    <property type="component" value="Unassembled WGS sequence"/>
</dbReference>